<proteinExistence type="predicted"/>
<accession>A0A2S7KUI4</accession>
<feature type="domain" description="DUF1254" evidence="2">
    <location>
        <begin position="121"/>
        <end position="250"/>
    </location>
</feature>
<dbReference type="Proteomes" id="UP000239522">
    <property type="component" value="Unassembled WGS sequence"/>
</dbReference>
<dbReference type="OrthoDB" id="40820at2"/>
<organism evidence="3 4">
    <name type="scientific">Polaribacter filamentus</name>
    <dbReference type="NCBI Taxonomy" id="53483"/>
    <lineage>
        <taxon>Bacteria</taxon>
        <taxon>Pseudomonadati</taxon>
        <taxon>Bacteroidota</taxon>
        <taxon>Flavobacteriia</taxon>
        <taxon>Flavobacteriales</taxon>
        <taxon>Flavobacteriaceae</taxon>
    </lineage>
</organism>
<dbReference type="Gene3D" id="2.60.120.600">
    <property type="entry name" value="Domain of unknown function DUF1214, C-terminal domain"/>
    <property type="match status" value="1"/>
</dbReference>
<dbReference type="InterPro" id="IPR037050">
    <property type="entry name" value="DUF1254_sf"/>
</dbReference>
<dbReference type="Pfam" id="PF06742">
    <property type="entry name" value="DUF1214"/>
    <property type="match status" value="1"/>
</dbReference>
<comment type="caution">
    <text evidence="3">The sequence shown here is derived from an EMBL/GenBank/DDBJ whole genome shotgun (WGS) entry which is preliminary data.</text>
</comment>
<dbReference type="PANTHER" id="PTHR36509:SF2">
    <property type="entry name" value="BLL3101 PROTEIN"/>
    <property type="match status" value="1"/>
</dbReference>
<dbReference type="AlphaFoldDB" id="A0A2S7KUI4"/>
<dbReference type="InterPro" id="IPR037049">
    <property type="entry name" value="DUF1214_C_sf"/>
</dbReference>
<dbReference type="PANTHER" id="PTHR36509">
    <property type="entry name" value="BLL3101 PROTEIN"/>
    <property type="match status" value="1"/>
</dbReference>
<gene>
    <name evidence="3" type="ORF">BST83_03220</name>
</gene>
<evidence type="ECO:0000313" key="4">
    <source>
        <dbReference type="Proteomes" id="UP000239522"/>
    </source>
</evidence>
<dbReference type="InterPro" id="IPR010679">
    <property type="entry name" value="DUF1254"/>
</dbReference>
<evidence type="ECO:0000259" key="2">
    <source>
        <dbReference type="Pfam" id="PF06863"/>
    </source>
</evidence>
<dbReference type="SUPFAM" id="SSF160935">
    <property type="entry name" value="VPA0735-like"/>
    <property type="match status" value="1"/>
</dbReference>
<keyword evidence="4" id="KW-1185">Reference proteome</keyword>
<feature type="domain" description="DUF1214" evidence="1">
    <location>
        <begin position="384"/>
        <end position="459"/>
    </location>
</feature>
<name>A0A2S7KUI4_9FLAO</name>
<sequence length="459" mass="52402">MPEFQESKMKKVIKISALLLLITLSYQCKQKGESAKEGAVNTSKVKNTSILNATSIEDVKALDDEAKRQLGENIGVQAYIYSIPIVREMLFRNKFSKMVADVNTANKSFFSENGKDGVHLNEFVHLRILTNHYFESGVTPNIDTQYSPAFIDVSEGPIVFTVPKIARYHSIQITDAYLENVHYLAGSNKEDYEGNYMVVKPNWKGEKPSSISKVIEMPTDIGFVLLRILNTNEKGDTEKVIAIQDQFKLQSLNSFLGKGKDRYPLLSKEKMPIGIEFYNSMLKYVKAYPDLKNDTHFWFLMKQIGIDKNETVDFNYVDPNIKKGLLQAIPKAKEILSWKARTRGYKSKSNWNIDPIGGSYNVDVMARAEFAVQGFVVHDADQCQYFHRYYDSEGNSLLGGNNYTITFQKDQLHQADAFWSIVAYDAEYNLVPRKDLHYAVSDRSEGLEYNKDCSRTIYI</sequence>
<dbReference type="InterPro" id="IPR010621">
    <property type="entry name" value="DUF1214"/>
</dbReference>
<evidence type="ECO:0000313" key="3">
    <source>
        <dbReference type="EMBL" id="PQB06299.1"/>
    </source>
</evidence>
<evidence type="ECO:0008006" key="5">
    <source>
        <dbReference type="Google" id="ProtNLM"/>
    </source>
</evidence>
<dbReference type="Gene3D" id="2.60.40.1610">
    <property type="entry name" value="Domain of unknown function DUF1254"/>
    <property type="match status" value="1"/>
</dbReference>
<dbReference type="EMBL" id="MQUA01000013">
    <property type="protein sequence ID" value="PQB06299.1"/>
    <property type="molecule type" value="Genomic_DNA"/>
</dbReference>
<protein>
    <recommendedName>
        <fullName evidence="5">DUF1254 domain-containing protein</fullName>
    </recommendedName>
</protein>
<dbReference type="Pfam" id="PF06863">
    <property type="entry name" value="DUF1254"/>
    <property type="match status" value="1"/>
</dbReference>
<evidence type="ECO:0000259" key="1">
    <source>
        <dbReference type="Pfam" id="PF06742"/>
    </source>
</evidence>
<reference evidence="3 4" key="1">
    <citation type="submission" date="2016-11" db="EMBL/GenBank/DDBJ databases">
        <title>Trade-off between light-utilization and light-protection in marine flavobacteria.</title>
        <authorList>
            <person name="Kumagai Y."/>
        </authorList>
    </citation>
    <scope>NUCLEOTIDE SEQUENCE [LARGE SCALE GENOMIC DNA]</scope>
    <source>
        <strain evidence="3 4">ATCC 700397</strain>
    </source>
</reference>